<name>A0A166WN26_9AGAM</name>
<organism evidence="2 3">
    <name type="scientific">Athelia psychrophila</name>
    <dbReference type="NCBI Taxonomy" id="1759441"/>
    <lineage>
        <taxon>Eukaryota</taxon>
        <taxon>Fungi</taxon>
        <taxon>Dikarya</taxon>
        <taxon>Basidiomycota</taxon>
        <taxon>Agaricomycotina</taxon>
        <taxon>Agaricomycetes</taxon>
        <taxon>Agaricomycetidae</taxon>
        <taxon>Atheliales</taxon>
        <taxon>Atheliaceae</taxon>
        <taxon>Athelia</taxon>
    </lineage>
</organism>
<sequence length="492" mass="54813">MFSVQSISERECSAIEQLQKLWLQPKAANHPGYSTPDRHRKFHPVTLTGLASCGTATAQVADAAVRKAVPEECLPLYNDFDHQLLTNNLTSWDSIFMQEKNVAYLDPMHIAIQEAVMKSLKGKNSLLNKKKVIKFVQREEEILAVCLANYLLFSPMSAWDFQIKGLCHQGVEKKGRLPNLIKLETHMSFVNPLMKGPKENNKTLLYGGKAKPTVSSSSSTKEAEQEALDDWKDHSERACGILMMPLSPGQKTHISNNSDDPAATWKTLKGIHEAQHPGNHYNTYDDLFSIRKQPDETLAALIMRTEQAVHLFKIFVLPSTFTLNDLDAELPYMALIHALPDEFTTFTSTLMLTDKLKKVDLVAAFHTEEVQRHRRTDDTANVAKANAAVTNKPKPPFKTFYCTFHKKDVGHSSDRCFLSPDFTGPRPPWFKPATSIAQQAHIAAAPLSTLPALSDTSVASNSQPSPTTLNTGYVTIIHIVVEILSVVCGRPR</sequence>
<reference evidence="2 3" key="1">
    <citation type="journal article" date="2016" name="Mol. Biol. Evol.">
        <title>Comparative Genomics of Early-Diverging Mushroom-Forming Fungi Provides Insights into the Origins of Lignocellulose Decay Capabilities.</title>
        <authorList>
            <person name="Nagy L.G."/>
            <person name="Riley R."/>
            <person name="Tritt A."/>
            <person name="Adam C."/>
            <person name="Daum C."/>
            <person name="Floudas D."/>
            <person name="Sun H."/>
            <person name="Yadav J.S."/>
            <person name="Pangilinan J."/>
            <person name="Larsson K.H."/>
            <person name="Matsuura K."/>
            <person name="Barry K."/>
            <person name="Labutti K."/>
            <person name="Kuo R."/>
            <person name="Ohm R.A."/>
            <person name="Bhattacharya S.S."/>
            <person name="Shirouzu T."/>
            <person name="Yoshinaga Y."/>
            <person name="Martin F.M."/>
            <person name="Grigoriev I.V."/>
            <person name="Hibbett D.S."/>
        </authorList>
    </citation>
    <scope>NUCLEOTIDE SEQUENCE [LARGE SCALE GENOMIC DNA]</scope>
    <source>
        <strain evidence="2 3">CBS 109695</strain>
    </source>
</reference>
<feature type="region of interest" description="Disordered" evidence="1">
    <location>
        <begin position="206"/>
        <end position="229"/>
    </location>
</feature>
<evidence type="ECO:0000256" key="1">
    <source>
        <dbReference type="SAM" id="MobiDB-lite"/>
    </source>
</evidence>
<dbReference type="AlphaFoldDB" id="A0A166WN26"/>
<evidence type="ECO:0000313" key="3">
    <source>
        <dbReference type="Proteomes" id="UP000076532"/>
    </source>
</evidence>
<dbReference type="Proteomes" id="UP000076532">
    <property type="component" value="Unassembled WGS sequence"/>
</dbReference>
<dbReference type="EMBL" id="KV417481">
    <property type="protein sequence ID" value="KZP33925.1"/>
    <property type="molecule type" value="Genomic_DNA"/>
</dbReference>
<gene>
    <name evidence="2" type="ORF">FIBSPDRAFT_943025</name>
</gene>
<dbReference type="Pfam" id="PF14223">
    <property type="entry name" value="Retrotran_gag_2"/>
    <property type="match status" value="1"/>
</dbReference>
<accession>A0A166WN26</accession>
<evidence type="ECO:0000313" key="2">
    <source>
        <dbReference type="EMBL" id="KZP33925.1"/>
    </source>
</evidence>
<protein>
    <submittedName>
        <fullName evidence="2">Uncharacterized protein</fullName>
    </submittedName>
</protein>
<proteinExistence type="predicted"/>
<keyword evidence="3" id="KW-1185">Reference proteome</keyword>
<dbReference type="OrthoDB" id="2673624at2759"/>